<evidence type="ECO:0000313" key="2">
    <source>
        <dbReference type="EMBL" id="KAE9392186.1"/>
    </source>
</evidence>
<name>A0A6A4H357_9AGAR</name>
<proteinExistence type="predicted"/>
<protein>
    <submittedName>
        <fullName evidence="2">Uncharacterized protein</fullName>
    </submittedName>
</protein>
<dbReference type="OrthoDB" id="2140240at2759"/>
<evidence type="ECO:0000313" key="3">
    <source>
        <dbReference type="Proteomes" id="UP000799118"/>
    </source>
</evidence>
<organism evidence="2 3">
    <name type="scientific">Gymnopus androsaceus JB14</name>
    <dbReference type="NCBI Taxonomy" id="1447944"/>
    <lineage>
        <taxon>Eukaryota</taxon>
        <taxon>Fungi</taxon>
        <taxon>Dikarya</taxon>
        <taxon>Basidiomycota</taxon>
        <taxon>Agaricomycotina</taxon>
        <taxon>Agaricomycetes</taxon>
        <taxon>Agaricomycetidae</taxon>
        <taxon>Agaricales</taxon>
        <taxon>Marasmiineae</taxon>
        <taxon>Omphalotaceae</taxon>
        <taxon>Gymnopus</taxon>
    </lineage>
</organism>
<feature type="chain" id="PRO_5025462285" evidence="1">
    <location>
        <begin position="20"/>
        <end position="285"/>
    </location>
</feature>
<dbReference type="AlphaFoldDB" id="A0A6A4H357"/>
<evidence type="ECO:0000256" key="1">
    <source>
        <dbReference type="SAM" id="SignalP"/>
    </source>
</evidence>
<reference evidence="2" key="1">
    <citation type="journal article" date="2019" name="Environ. Microbiol.">
        <title>Fungal ecological strategies reflected in gene transcription - a case study of two litter decomposers.</title>
        <authorList>
            <person name="Barbi F."/>
            <person name="Kohler A."/>
            <person name="Barry K."/>
            <person name="Baskaran P."/>
            <person name="Daum C."/>
            <person name="Fauchery L."/>
            <person name="Ihrmark K."/>
            <person name="Kuo A."/>
            <person name="LaButti K."/>
            <person name="Lipzen A."/>
            <person name="Morin E."/>
            <person name="Grigoriev I.V."/>
            <person name="Henrissat B."/>
            <person name="Lindahl B."/>
            <person name="Martin F."/>
        </authorList>
    </citation>
    <scope>NUCLEOTIDE SEQUENCE</scope>
    <source>
        <strain evidence="2">JB14</strain>
    </source>
</reference>
<dbReference type="EMBL" id="ML769602">
    <property type="protein sequence ID" value="KAE9392186.1"/>
    <property type="molecule type" value="Genomic_DNA"/>
</dbReference>
<gene>
    <name evidence="2" type="ORF">BT96DRAFT_1023713</name>
</gene>
<keyword evidence="3" id="KW-1185">Reference proteome</keyword>
<keyword evidence="1" id="KW-0732">Signal</keyword>
<dbReference type="Proteomes" id="UP000799118">
    <property type="component" value="Unassembled WGS sequence"/>
</dbReference>
<feature type="signal peptide" evidence="1">
    <location>
        <begin position="1"/>
        <end position="19"/>
    </location>
</feature>
<accession>A0A6A4H357</accession>
<sequence>MKYTTALFAAGAFVAAVSSVPVRRDVPANLIPPFGVTAGTNPDGTGNCDGINGANGQPILIPCSCPPDLATFTSDLNANVAAGHATNNPSVSLSFPTDSSAASLATRIEASIITLQNLNGAGVGCPAASTTFSAQLAAAQAGNATPAPAAAAAAPPAAAPPAAAADAASSTLVPASLIPAFGVTAGTSPDGTGNCLGINNIKIPCSCPPDAATFASDLEANVAAGHATNNPSVAVSFPTDSSATSQAARIEAAIVTLQNLNGPGVGCPAASTTFSAQLAAAQAAE</sequence>